<evidence type="ECO:0000256" key="7">
    <source>
        <dbReference type="ARBA" id="ARBA00023015"/>
    </source>
</evidence>
<dbReference type="GO" id="GO:0005634">
    <property type="term" value="C:nucleus"/>
    <property type="evidence" value="ECO:0007669"/>
    <property type="project" value="UniProtKB-SubCell"/>
</dbReference>
<evidence type="ECO:0000256" key="3">
    <source>
        <dbReference type="ARBA" id="ARBA00022723"/>
    </source>
</evidence>
<feature type="domain" description="C2H2-type" evidence="13">
    <location>
        <begin position="81"/>
        <end position="108"/>
    </location>
</feature>
<dbReference type="EMBL" id="KZ060390">
    <property type="protein sequence ID" value="PIO12369.1"/>
    <property type="molecule type" value="Genomic_DNA"/>
</dbReference>
<feature type="compositionally biased region" description="Polar residues" evidence="12">
    <location>
        <begin position="66"/>
        <end position="75"/>
    </location>
</feature>
<evidence type="ECO:0000259" key="13">
    <source>
        <dbReference type="PROSITE" id="PS50157"/>
    </source>
</evidence>
<dbReference type="InterPro" id="IPR036236">
    <property type="entry name" value="Znf_C2H2_sf"/>
</dbReference>
<evidence type="ECO:0000256" key="2">
    <source>
        <dbReference type="ARBA" id="ARBA00006991"/>
    </source>
</evidence>
<sequence length="189" mass="21365">MTSDVHLRSMDPSNPEESSDKSHTMTSDVHLRSHRVDHPSNPEASPVGDGGHTGERSSLDCKKSHTSNGAQWNNPSDERPYSCSECGKCFIQKWELLVHEKSHPCENPYSCSECGECFTQKGELDEHQSRHTGERPFPCSEIQHLHSHKKTHTGERPFPCSECGKSFVRLQHLRTHQKIHAAERPFPCS</sequence>
<dbReference type="GO" id="GO:0008270">
    <property type="term" value="F:zinc ion binding"/>
    <property type="evidence" value="ECO:0007669"/>
    <property type="project" value="UniProtKB-KW"/>
</dbReference>
<dbReference type="Gene3D" id="3.30.160.60">
    <property type="entry name" value="Classic Zinc Finger"/>
    <property type="match status" value="3"/>
</dbReference>
<keyword evidence="7" id="KW-0805">Transcription regulation</keyword>
<gene>
    <name evidence="14" type="ORF">AB205_0098780</name>
</gene>
<keyword evidence="15" id="KW-1185">Reference proteome</keyword>
<keyword evidence="3" id="KW-0479">Metal-binding</keyword>
<dbReference type="OrthoDB" id="8113227at2759"/>
<evidence type="ECO:0000256" key="5">
    <source>
        <dbReference type="ARBA" id="ARBA00022771"/>
    </source>
</evidence>
<comment type="similarity">
    <text evidence="2">Belongs to the krueppel C2H2-type zinc-finger protein family.</text>
</comment>
<keyword evidence="10" id="KW-0539">Nucleus</keyword>
<evidence type="ECO:0000256" key="11">
    <source>
        <dbReference type="PROSITE-ProRule" id="PRU00042"/>
    </source>
</evidence>
<dbReference type="AlphaFoldDB" id="A0A2G9Q9R3"/>
<dbReference type="FunFam" id="3.30.160.60:FF:001344">
    <property type="entry name" value="Zinc finger protein 16 like"/>
    <property type="match status" value="1"/>
</dbReference>
<keyword evidence="6" id="KW-0862">Zinc</keyword>
<name>A0A2G9Q9R3_AQUCT</name>
<feature type="region of interest" description="Disordered" evidence="12">
    <location>
        <begin position="1"/>
        <end position="78"/>
    </location>
</feature>
<feature type="domain" description="C2H2-type" evidence="13">
    <location>
        <begin position="109"/>
        <end position="136"/>
    </location>
</feature>
<feature type="non-terminal residue" evidence="14">
    <location>
        <position position="189"/>
    </location>
</feature>
<dbReference type="Pfam" id="PF00096">
    <property type="entry name" value="zf-C2H2"/>
    <property type="match status" value="3"/>
</dbReference>
<reference evidence="15" key="1">
    <citation type="journal article" date="2017" name="Nat. Commun.">
        <title>The North American bullfrog draft genome provides insight into hormonal regulation of long noncoding RNA.</title>
        <authorList>
            <person name="Hammond S.A."/>
            <person name="Warren R.L."/>
            <person name="Vandervalk B.P."/>
            <person name="Kucuk E."/>
            <person name="Khan H."/>
            <person name="Gibb E.A."/>
            <person name="Pandoh P."/>
            <person name="Kirk H."/>
            <person name="Zhao Y."/>
            <person name="Jones M."/>
            <person name="Mungall A.J."/>
            <person name="Coope R."/>
            <person name="Pleasance S."/>
            <person name="Moore R.A."/>
            <person name="Holt R.A."/>
            <person name="Round J.M."/>
            <person name="Ohora S."/>
            <person name="Walle B.V."/>
            <person name="Veldhoen N."/>
            <person name="Helbing C.C."/>
            <person name="Birol I."/>
        </authorList>
    </citation>
    <scope>NUCLEOTIDE SEQUENCE [LARGE SCALE GENOMIC DNA]</scope>
</reference>
<proteinExistence type="inferred from homology"/>
<dbReference type="GO" id="GO:0000981">
    <property type="term" value="F:DNA-binding transcription factor activity, RNA polymerase II-specific"/>
    <property type="evidence" value="ECO:0007669"/>
    <property type="project" value="TreeGrafter"/>
</dbReference>
<feature type="compositionally biased region" description="Basic and acidic residues" evidence="12">
    <location>
        <begin position="18"/>
        <end position="40"/>
    </location>
</feature>
<evidence type="ECO:0000256" key="9">
    <source>
        <dbReference type="ARBA" id="ARBA00023163"/>
    </source>
</evidence>
<dbReference type="FunFam" id="3.30.160.60:FF:000812">
    <property type="entry name" value="zinc finger protein 23 isoform X2"/>
    <property type="match status" value="1"/>
</dbReference>
<keyword evidence="8" id="KW-0238">DNA-binding</keyword>
<dbReference type="PROSITE" id="PS00028">
    <property type="entry name" value="ZINC_FINGER_C2H2_1"/>
    <property type="match status" value="3"/>
</dbReference>
<dbReference type="SUPFAM" id="SSF57667">
    <property type="entry name" value="beta-beta-alpha zinc fingers"/>
    <property type="match status" value="2"/>
</dbReference>
<evidence type="ECO:0000256" key="10">
    <source>
        <dbReference type="ARBA" id="ARBA00023242"/>
    </source>
</evidence>
<evidence type="ECO:0000313" key="14">
    <source>
        <dbReference type="EMBL" id="PIO12369.1"/>
    </source>
</evidence>
<evidence type="ECO:0000256" key="8">
    <source>
        <dbReference type="ARBA" id="ARBA00023125"/>
    </source>
</evidence>
<keyword evidence="4" id="KW-0677">Repeat</keyword>
<evidence type="ECO:0000256" key="1">
    <source>
        <dbReference type="ARBA" id="ARBA00004123"/>
    </source>
</evidence>
<dbReference type="FunFam" id="3.30.160.60:FF:000739">
    <property type="entry name" value="Zgc:171418 protein"/>
    <property type="match status" value="1"/>
</dbReference>
<evidence type="ECO:0000256" key="12">
    <source>
        <dbReference type="SAM" id="MobiDB-lite"/>
    </source>
</evidence>
<protein>
    <recommendedName>
        <fullName evidence="13">C2H2-type domain-containing protein</fullName>
    </recommendedName>
</protein>
<evidence type="ECO:0000313" key="15">
    <source>
        <dbReference type="Proteomes" id="UP000228934"/>
    </source>
</evidence>
<dbReference type="SMART" id="SM00355">
    <property type="entry name" value="ZnF_C2H2"/>
    <property type="match status" value="3"/>
</dbReference>
<feature type="domain" description="C2H2-type" evidence="13">
    <location>
        <begin position="158"/>
        <end position="185"/>
    </location>
</feature>
<keyword evidence="9" id="KW-0804">Transcription</keyword>
<accession>A0A2G9Q9R3</accession>
<comment type="subcellular location">
    <subcellularLocation>
        <location evidence="1">Nucleus</location>
    </subcellularLocation>
</comment>
<dbReference type="InterPro" id="IPR013087">
    <property type="entry name" value="Znf_C2H2_type"/>
</dbReference>
<dbReference type="GO" id="GO:0000978">
    <property type="term" value="F:RNA polymerase II cis-regulatory region sequence-specific DNA binding"/>
    <property type="evidence" value="ECO:0007669"/>
    <property type="project" value="TreeGrafter"/>
</dbReference>
<dbReference type="PANTHER" id="PTHR23226">
    <property type="entry name" value="ZINC FINGER AND SCAN DOMAIN-CONTAINING"/>
    <property type="match status" value="1"/>
</dbReference>
<dbReference type="Proteomes" id="UP000228934">
    <property type="component" value="Unassembled WGS sequence"/>
</dbReference>
<organism evidence="14 15">
    <name type="scientific">Aquarana catesbeiana</name>
    <name type="common">American bullfrog</name>
    <name type="synonym">Rana catesbeiana</name>
    <dbReference type="NCBI Taxonomy" id="8400"/>
    <lineage>
        <taxon>Eukaryota</taxon>
        <taxon>Metazoa</taxon>
        <taxon>Chordata</taxon>
        <taxon>Craniata</taxon>
        <taxon>Vertebrata</taxon>
        <taxon>Euteleostomi</taxon>
        <taxon>Amphibia</taxon>
        <taxon>Batrachia</taxon>
        <taxon>Anura</taxon>
        <taxon>Neobatrachia</taxon>
        <taxon>Ranoidea</taxon>
        <taxon>Ranidae</taxon>
        <taxon>Aquarana</taxon>
    </lineage>
</organism>
<feature type="compositionally biased region" description="Basic and acidic residues" evidence="12">
    <location>
        <begin position="52"/>
        <end position="63"/>
    </location>
</feature>
<evidence type="ECO:0000256" key="6">
    <source>
        <dbReference type="ARBA" id="ARBA00022833"/>
    </source>
</evidence>
<dbReference type="PROSITE" id="PS50157">
    <property type="entry name" value="ZINC_FINGER_C2H2_2"/>
    <property type="match status" value="3"/>
</dbReference>
<keyword evidence="5 11" id="KW-0863">Zinc-finger</keyword>
<dbReference type="PANTHER" id="PTHR23226:SF397">
    <property type="entry name" value="C2H2-TYPE DOMAIN-CONTAINING PROTEIN"/>
    <property type="match status" value="1"/>
</dbReference>
<evidence type="ECO:0000256" key="4">
    <source>
        <dbReference type="ARBA" id="ARBA00022737"/>
    </source>
</evidence>